<dbReference type="Proteomes" id="UP000471409">
    <property type="component" value="Unassembled WGS sequence"/>
</dbReference>
<keyword evidence="2" id="KW-0808">Transferase</keyword>
<evidence type="ECO:0000313" key="2">
    <source>
        <dbReference type="EMBL" id="NEK54491.1"/>
    </source>
</evidence>
<organism evidence="2 3">
    <name type="scientific">Rhizobium leguminosarum</name>
    <dbReference type="NCBI Taxonomy" id="384"/>
    <lineage>
        <taxon>Bacteria</taxon>
        <taxon>Pseudomonadati</taxon>
        <taxon>Pseudomonadota</taxon>
        <taxon>Alphaproteobacteria</taxon>
        <taxon>Hyphomicrobiales</taxon>
        <taxon>Rhizobiaceae</taxon>
        <taxon>Rhizobium/Agrobacterium group</taxon>
        <taxon>Rhizobium</taxon>
    </lineage>
</organism>
<dbReference type="AlphaFoldDB" id="A0A6P0DS73"/>
<comment type="caution">
    <text evidence="2">The sequence shown here is derived from an EMBL/GenBank/DDBJ whole genome shotgun (WGS) entry which is preliminary data.</text>
</comment>
<gene>
    <name evidence="2" type="ORF">GUK36_34525</name>
</gene>
<dbReference type="GO" id="GO:0016757">
    <property type="term" value="F:glycosyltransferase activity"/>
    <property type="evidence" value="ECO:0007669"/>
    <property type="project" value="InterPro"/>
</dbReference>
<dbReference type="Pfam" id="PF00534">
    <property type="entry name" value="Glycos_transf_1"/>
    <property type="match status" value="1"/>
</dbReference>
<dbReference type="CDD" id="cd03801">
    <property type="entry name" value="GT4_PimA-like"/>
    <property type="match status" value="1"/>
</dbReference>
<reference evidence="2 3" key="1">
    <citation type="submission" date="2020-01" db="EMBL/GenBank/DDBJ databases">
        <title>Rhizobium genotypes associated with high levels of biological nitrogen fixation by grain legumes in a temperate-maritime cropping system.</title>
        <authorList>
            <person name="Maluk M."/>
            <person name="Francesc Ferrando Molina F."/>
            <person name="Lopez Del Egido L."/>
            <person name="Lafos M."/>
            <person name="Langarica-Fuentes A."/>
            <person name="Gebre Yohannes G."/>
            <person name="Young M.W."/>
            <person name="Martin P."/>
            <person name="Gantlett R."/>
            <person name="Kenicer G."/>
            <person name="Hawes C."/>
            <person name="Begg G.S."/>
            <person name="Quilliam R.S."/>
            <person name="Squire G.R."/>
            <person name="Poole P.S."/>
            <person name="Young P.W."/>
            <person name="Iannetta P.M."/>
            <person name="James E.K."/>
        </authorList>
    </citation>
    <scope>NUCLEOTIDE SEQUENCE [LARGE SCALE GENOMIC DNA]</scope>
    <source>
        <strain evidence="2 3">JHI944</strain>
    </source>
</reference>
<evidence type="ECO:0000259" key="1">
    <source>
        <dbReference type="Pfam" id="PF00534"/>
    </source>
</evidence>
<proteinExistence type="predicted"/>
<accession>A0A6P0DS73</accession>
<dbReference type="PANTHER" id="PTHR12526">
    <property type="entry name" value="GLYCOSYLTRANSFERASE"/>
    <property type="match status" value="1"/>
</dbReference>
<dbReference type="SUPFAM" id="SSF53756">
    <property type="entry name" value="UDP-Glycosyltransferase/glycogen phosphorylase"/>
    <property type="match status" value="1"/>
</dbReference>
<feature type="domain" description="Glycosyl transferase family 1" evidence="1">
    <location>
        <begin position="253"/>
        <end position="407"/>
    </location>
</feature>
<dbReference type="Gene3D" id="3.40.50.2000">
    <property type="entry name" value="Glycogen Phosphorylase B"/>
    <property type="match status" value="2"/>
</dbReference>
<name>A0A6P0DS73_RHILE</name>
<dbReference type="InterPro" id="IPR001296">
    <property type="entry name" value="Glyco_trans_1"/>
</dbReference>
<protein>
    <submittedName>
        <fullName evidence="2">Glycosyltransferase</fullName>
    </submittedName>
</protein>
<dbReference type="EMBL" id="WXXP01000028">
    <property type="protein sequence ID" value="NEK54491.1"/>
    <property type="molecule type" value="Genomic_DNA"/>
</dbReference>
<evidence type="ECO:0000313" key="3">
    <source>
        <dbReference type="Proteomes" id="UP000471409"/>
    </source>
</evidence>
<sequence length="442" mass="47845">MNAIFALINRHPLLSSAARKLARRLPVLKSIALQLSYTAELWRLKPLTAGGKTYDPTRKTIILCVHDGSFTGAPILGWNLVRQLSQSHNVVCVLLSGGKLAAEFVRYSVGLVIPVAGSIGNANPEAFARRVIRPLREKFGADFILANSVESEIAISAAAILGIPSMALIHEFAEYTYPPRLLKVLGSAGTVVFSSELLAKSARDATGMTLPNAIIVPQGKCEVPVSGGQVNSSALDSLLNELADGSTFLCIGCGHVQMRKGVDLFIAAATQVLARGVRAKFVWVGDGYDPGRDYFLSVWLKDQIERGGYGADISIVPALSAEDLEKLYRRADAMFLSSRLDPLPNVAIDALSAGVPVICFAAASGFPGYFEEDEILKRLVVPYFDFGTAAARIFEIANDHELRNQLSLRAVSLARRRFDMETYVELLVEEMAKTTANFAGKQ</sequence>
<dbReference type="RefSeq" id="WP_104891236.1">
    <property type="nucleotide sequence ID" value="NZ_CP030760.1"/>
</dbReference>